<dbReference type="PANTHER" id="PTHR10961">
    <property type="entry name" value="PEROXISOMAL SARCOSINE OXIDASE"/>
    <property type="match status" value="1"/>
</dbReference>
<evidence type="ECO:0000256" key="1">
    <source>
        <dbReference type="ARBA" id="ARBA00001974"/>
    </source>
</evidence>
<organism evidence="7 10">
    <name type="scientific">Verticillium longisporum</name>
    <name type="common">Verticillium dahliae var. longisporum</name>
    <dbReference type="NCBI Taxonomy" id="100787"/>
    <lineage>
        <taxon>Eukaryota</taxon>
        <taxon>Fungi</taxon>
        <taxon>Dikarya</taxon>
        <taxon>Ascomycota</taxon>
        <taxon>Pezizomycotina</taxon>
        <taxon>Sordariomycetes</taxon>
        <taxon>Hypocreomycetidae</taxon>
        <taxon>Glomerellales</taxon>
        <taxon>Plectosphaerellaceae</taxon>
        <taxon>Verticillium</taxon>
    </lineage>
</organism>
<evidence type="ECO:0000313" key="8">
    <source>
        <dbReference type="EMBL" id="CRK22276.1"/>
    </source>
</evidence>
<evidence type="ECO:0000313" key="9">
    <source>
        <dbReference type="Proteomes" id="UP000044602"/>
    </source>
</evidence>
<dbReference type="SUPFAM" id="SSF51905">
    <property type="entry name" value="FAD/NAD(P)-binding domain"/>
    <property type="match status" value="1"/>
</dbReference>
<dbReference type="STRING" id="100787.A0A0G4LAH7"/>
<reference evidence="9 10" key="1">
    <citation type="submission" date="2015-05" db="EMBL/GenBank/DDBJ databases">
        <authorList>
            <person name="Fogelqvist Johan"/>
        </authorList>
    </citation>
    <scope>NUCLEOTIDE SEQUENCE [LARGE SCALE GENOMIC DNA]</scope>
    <source>
        <strain evidence="8">VL1</strain>
        <strain evidence="7">VL2</strain>
    </source>
</reference>
<dbReference type="GO" id="GO:0051698">
    <property type="term" value="F:saccharopine oxidase activity"/>
    <property type="evidence" value="ECO:0007669"/>
    <property type="project" value="TreeGrafter"/>
</dbReference>
<proteinExistence type="inferred from homology"/>
<keyword evidence="4" id="KW-0274">FAD</keyword>
<dbReference type="PANTHER" id="PTHR10961:SF26">
    <property type="entry name" value="L-SACCHAROPINE OXIDASE"/>
    <property type="match status" value="1"/>
</dbReference>
<dbReference type="GO" id="GO:0050660">
    <property type="term" value="F:flavin adenine dinucleotide binding"/>
    <property type="evidence" value="ECO:0007669"/>
    <property type="project" value="InterPro"/>
</dbReference>
<dbReference type="GO" id="GO:0008115">
    <property type="term" value="F:sarcosine oxidase activity"/>
    <property type="evidence" value="ECO:0007669"/>
    <property type="project" value="TreeGrafter"/>
</dbReference>
<evidence type="ECO:0000256" key="4">
    <source>
        <dbReference type="ARBA" id="ARBA00022827"/>
    </source>
</evidence>
<evidence type="ECO:0000313" key="10">
    <source>
        <dbReference type="Proteomes" id="UP000045706"/>
    </source>
</evidence>
<dbReference type="EMBL" id="CVQH01013891">
    <property type="protein sequence ID" value="CRK22276.1"/>
    <property type="molecule type" value="Genomic_DNA"/>
</dbReference>
<comment type="similarity">
    <text evidence="2">Belongs to the MSOX/MTOX family.</text>
</comment>
<accession>A0A0G4LAH7</accession>
<dbReference type="InterPro" id="IPR036188">
    <property type="entry name" value="FAD/NAD-bd_sf"/>
</dbReference>
<evidence type="ECO:0000313" key="7">
    <source>
        <dbReference type="EMBL" id="CRK19002.1"/>
    </source>
</evidence>
<name>A0A0G4LAH7_VERLO</name>
<keyword evidence="3" id="KW-0285">Flavoprotein</keyword>
<evidence type="ECO:0000256" key="5">
    <source>
        <dbReference type="ARBA" id="ARBA00023002"/>
    </source>
</evidence>
<keyword evidence="5" id="KW-0560">Oxidoreductase</keyword>
<dbReference type="InterPro" id="IPR045170">
    <property type="entry name" value="MTOX"/>
</dbReference>
<sequence length="446" mass="49258">MPLLKSDPIVIVGAGAFGLSTALRLLEARFIDITVLEKDDTLPSRFSAANDLNKIIRAEYEDPFYTKLTLPMANFSKEAIRAWQTPLFAPHFHQTGFLHCVSGSAPERATATLARFHDSAKRDPWIEKHVVPIEGPDDIRQHTWQYNDGPLTGWRGYLNRLGGYAHSANALLGLYRFLRERGVKFYTGDRGAVTEIIYDEPSSPATPRKSTGARTKTGDFPAKLVIVAAGAAADRLVPECGQHVVAKSWSVAHIQLTDDEASALRGVPVTYARDLGFFFEPDHKTNLLKLCPMGGGYVNTDPETGVSHAPQTPGENSFMPLHDQQQVRRLLAQTLPALADRPLVKQSLCWFADTNDSDFIIDYVPNTDLTVLLMSGDSGHGFKMYPIVGNWVRDMLLATDGKQPISKFRWKAPVSTGGKDWGGAVSWRLGDTKELKDLTNPKSSKL</sequence>
<dbReference type="InterPro" id="IPR006076">
    <property type="entry name" value="FAD-dep_OxRdtase"/>
</dbReference>
<gene>
    <name evidence="8" type="ORF">BN1708_013374</name>
    <name evidence="7" type="ORF">BN1723_011739</name>
</gene>
<dbReference type="Pfam" id="PF01266">
    <property type="entry name" value="DAO"/>
    <property type="match status" value="1"/>
</dbReference>
<evidence type="ECO:0000256" key="2">
    <source>
        <dbReference type="ARBA" id="ARBA00010989"/>
    </source>
</evidence>
<dbReference type="AlphaFoldDB" id="A0A0G4LAH7"/>
<evidence type="ECO:0000256" key="3">
    <source>
        <dbReference type="ARBA" id="ARBA00022630"/>
    </source>
</evidence>
<comment type="cofactor">
    <cofactor evidence="1">
        <name>FAD</name>
        <dbReference type="ChEBI" id="CHEBI:57692"/>
    </cofactor>
</comment>
<dbReference type="Proteomes" id="UP000045706">
    <property type="component" value="Unassembled WGS sequence"/>
</dbReference>
<dbReference type="EMBL" id="CVQI01009557">
    <property type="protein sequence ID" value="CRK19002.1"/>
    <property type="molecule type" value="Genomic_DNA"/>
</dbReference>
<dbReference type="Gene3D" id="3.30.9.10">
    <property type="entry name" value="D-Amino Acid Oxidase, subunit A, domain 2"/>
    <property type="match status" value="1"/>
</dbReference>
<dbReference type="Gene3D" id="3.50.50.60">
    <property type="entry name" value="FAD/NAD(P)-binding domain"/>
    <property type="match status" value="1"/>
</dbReference>
<dbReference type="Proteomes" id="UP000044602">
    <property type="component" value="Unassembled WGS sequence"/>
</dbReference>
<keyword evidence="9" id="KW-1185">Reference proteome</keyword>
<protein>
    <recommendedName>
        <fullName evidence="6">FAD dependent oxidoreductase domain-containing protein</fullName>
    </recommendedName>
</protein>
<evidence type="ECO:0000259" key="6">
    <source>
        <dbReference type="Pfam" id="PF01266"/>
    </source>
</evidence>
<feature type="domain" description="FAD dependent oxidoreductase" evidence="6">
    <location>
        <begin position="9"/>
        <end position="394"/>
    </location>
</feature>